<keyword evidence="1" id="KW-0472">Membrane</keyword>
<feature type="transmembrane region" description="Helical" evidence="1">
    <location>
        <begin position="143"/>
        <end position="161"/>
    </location>
</feature>
<evidence type="ECO:0000313" key="4">
    <source>
        <dbReference type="Proteomes" id="UP001152797"/>
    </source>
</evidence>
<dbReference type="EMBL" id="CAMXCT010006611">
    <property type="protein sequence ID" value="CAI4016924.1"/>
    <property type="molecule type" value="Genomic_DNA"/>
</dbReference>
<evidence type="ECO:0000313" key="2">
    <source>
        <dbReference type="EMBL" id="CAI4016924.1"/>
    </source>
</evidence>
<proteinExistence type="predicted"/>
<feature type="transmembrane region" description="Helical" evidence="1">
    <location>
        <begin position="219"/>
        <end position="245"/>
    </location>
</feature>
<keyword evidence="1" id="KW-1133">Transmembrane helix</keyword>
<organism evidence="2">
    <name type="scientific">Cladocopium goreaui</name>
    <dbReference type="NCBI Taxonomy" id="2562237"/>
    <lineage>
        <taxon>Eukaryota</taxon>
        <taxon>Sar</taxon>
        <taxon>Alveolata</taxon>
        <taxon>Dinophyceae</taxon>
        <taxon>Suessiales</taxon>
        <taxon>Symbiodiniaceae</taxon>
        <taxon>Cladocopium</taxon>
    </lineage>
</organism>
<reference evidence="3" key="2">
    <citation type="submission" date="2024-04" db="EMBL/GenBank/DDBJ databases">
        <authorList>
            <person name="Chen Y."/>
            <person name="Shah S."/>
            <person name="Dougan E. K."/>
            <person name="Thang M."/>
            <person name="Chan C."/>
        </authorList>
    </citation>
    <scope>NUCLEOTIDE SEQUENCE [LARGE SCALE GENOMIC DNA]</scope>
</reference>
<protein>
    <submittedName>
        <fullName evidence="2">Uncharacterized protein</fullName>
    </submittedName>
</protein>
<evidence type="ECO:0000313" key="3">
    <source>
        <dbReference type="EMBL" id="CAL1170299.1"/>
    </source>
</evidence>
<accession>A0A9P1DW86</accession>
<dbReference type="EMBL" id="CAMXCT020006611">
    <property type="protein sequence ID" value="CAL1170299.1"/>
    <property type="molecule type" value="Genomic_DNA"/>
</dbReference>
<sequence>MTIVHNFASFIFSFFIIEILHPSRQFLLTNLGCRLFLSQLVTRVAALGLETSTISAWRLLFRGWPKSAPPATEDRHLKLKTSKAARRSPHRTVGLPAWRSGLCCSPSLHWLAADVGPCCSRDFSVAWRPSTRLRHGPSFMRKWGPFFCILASIFLCMADLTRHLVNDAWGTACTDLPDGAQLGIFNGGSSPEMLGAIYDKYCKSVNVANEYTSTGALSAWGWTFTIFCTWTGFVLLFVGICWVISLPRKVAAQWRSIRRRRAAASEPLV</sequence>
<dbReference type="Proteomes" id="UP001152797">
    <property type="component" value="Unassembled WGS sequence"/>
</dbReference>
<keyword evidence="1" id="KW-0812">Transmembrane</keyword>
<dbReference type="AlphaFoldDB" id="A0A9P1DW86"/>
<dbReference type="EMBL" id="CAMXCT030006611">
    <property type="protein sequence ID" value="CAL4804236.1"/>
    <property type="molecule type" value="Genomic_DNA"/>
</dbReference>
<evidence type="ECO:0000256" key="1">
    <source>
        <dbReference type="SAM" id="Phobius"/>
    </source>
</evidence>
<dbReference type="OrthoDB" id="443942at2759"/>
<comment type="caution">
    <text evidence="2">The sequence shown here is derived from an EMBL/GenBank/DDBJ whole genome shotgun (WGS) entry which is preliminary data.</text>
</comment>
<name>A0A9P1DW86_9DINO</name>
<reference evidence="2" key="1">
    <citation type="submission" date="2022-10" db="EMBL/GenBank/DDBJ databases">
        <authorList>
            <person name="Chen Y."/>
            <person name="Dougan E. K."/>
            <person name="Chan C."/>
            <person name="Rhodes N."/>
            <person name="Thang M."/>
        </authorList>
    </citation>
    <scope>NUCLEOTIDE SEQUENCE</scope>
</reference>
<keyword evidence="4" id="KW-1185">Reference proteome</keyword>
<gene>
    <name evidence="2" type="ORF">C1SCF055_LOCUS41611</name>
</gene>